<sequence>MRSTILLATLLVPISVYLYLTIVLTGRPETTLLQTAHDTSSSSPRGKSRTLDFELRHVHAVSRDAQVVFQDVPRWPSRPYRFEVPSQDYDHRGHGAGGLSEQAMRTDMSSRYRIKTRRVKTFKPPPFDIIQRAREWSRDYGLSLNRHHAGNTTPPASQEEASQRDWEKGWGEGWGWDDDEVEGPDVESRETLLQLAKMTNNAYVEPTDPAWYDLGEGWNISYPFGWEPDADGFRGHVFATPDNSTVILSIKGTSAAVLGGAGPTVKKDKFNDNLLFSCCCARVDWTWTTVCGCYKGGYKCDRNCLDKALIDESLFYPIGTNLYYNLTYMYPEANIWITGHSLGGALAGLLGITFGAPVVAFEAPGEKMAARRLHLPSPPITQHVTHVFHTADPIAMGTCNGVLSTCALGGYAMESRCHLGETILYDTVSRLGWTADIRTHGIVNVIEKVLSSPWEPSVEEGREVPRSEPQDDCQECYSWDFVEP</sequence>
<accession>A0ACD3B7X1</accession>
<gene>
    <name evidence="1" type="ORF">BDN72DRAFT_955970</name>
</gene>
<evidence type="ECO:0000313" key="2">
    <source>
        <dbReference type="Proteomes" id="UP000308600"/>
    </source>
</evidence>
<evidence type="ECO:0000313" key="1">
    <source>
        <dbReference type="EMBL" id="TFK74109.1"/>
    </source>
</evidence>
<name>A0ACD3B7X1_9AGAR</name>
<proteinExistence type="predicted"/>
<organism evidence="1 2">
    <name type="scientific">Pluteus cervinus</name>
    <dbReference type="NCBI Taxonomy" id="181527"/>
    <lineage>
        <taxon>Eukaryota</taxon>
        <taxon>Fungi</taxon>
        <taxon>Dikarya</taxon>
        <taxon>Basidiomycota</taxon>
        <taxon>Agaricomycotina</taxon>
        <taxon>Agaricomycetes</taxon>
        <taxon>Agaricomycetidae</taxon>
        <taxon>Agaricales</taxon>
        <taxon>Pluteineae</taxon>
        <taxon>Pluteaceae</taxon>
        <taxon>Pluteus</taxon>
    </lineage>
</organism>
<dbReference type="EMBL" id="ML208270">
    <property type="protein sequence ID" value="TFK74109.1"/>
    <property type="molecule type" value="Genomic_DNA"/>
</dbReference>
<dbReference type="Proteomes" id="UP000308600">
    <property type="component" value="Unassembled WGS sequence"/>
</dbReference>
<reference evidence="1 2" key="1">
    <citation type="journal article" date="2019" name="Nat. Ecol. Evol.">
        <title>Megaphylogeny resolves global patterns of mushroom evolution.</title>
        <authorList>
            <person name="Varga T."/>
            <person name="Krizsan K."/>
            <person name="Foldi C."/>
            <person name="Dima B."/>
            <person name="Sanchez-Garcia M."/>
            <person name="Sanchez-Ramirez S."/>
            <person name="Szollosi G.J."/>
            <person name="Szarkandi J.G."/>
            <person name="Papp V."/>
            <person name="Albert L."/>
            <person name="Andreopoulos W."/>
            <person name="Angelini C."/>
            <person name="Antonin V."/>
            <person name="Barry K.W."/>
            <person name="Bougher N.L."/>
            <person name="Buchanan P."/>
            <person name="Buyck B."/>
            <person name="Bense V."/>
            <person name="Catcheside P."/>
            <person name="Chovatia M."/>
            <person name="Cooper J."/>
            <person name="Damon W."/>
            <person name="Desjardin D."/>
            <person name="Finy P."/>
            <person name="Geml J."/>
            <person name="Haridas S."/>
            <person name="Hughes K."/>
            <person name="Justo A."/>
            <person name="Karasinski D."/>
            <person name="Kautmanova I."/>
            <person name="Kiss B."/>
            <person name="Kocsube S."/>
            <person name="Kotiranta H."/>
            <person name="LaButti K.M."/>
            <person name="Lechner B.E."/>
            <person name="Liimatainen K."/>
            <person name="Lipzen A."/>
            <person name="Lukacs Z."/>
            <person name="Mihaltcheva S."/>
            <person name="Morgado L.N."/>
            <person name="Niskanen T."/>
            <person name="Noordeloos M.E."/>
            <person name="Ohm R.A."/>
            <person name="Ortiz-Santana B."/>
            <person name="Ovrebo C."/>
            <person name="Racz N."/>
            <person name="Riley R."/>
            <person name="Savchenko A."/>
            <person name="Shiryaev A."/>
            <person name="Soop K."/>
            <person name="Spirin V."/>
            <person name="Szebenyi C."/>
            <person name="Tomsovsky M."/>
            <person name="Tulloss R.E."/>
            <person name="Uehling J."/>
            <person name="Grigoriev I.V."/>
            <person name="Vagvolgyi C."/>
            <person name="Papp T."/>
            <person name="Martin F.M."/>
            <person name="Miettinen O."/>
            <person name="Hibbett D.S."/>
            <person name="Nagy L.G."/>
        </authorList>
    </citation>
    <scope>NUCLEOTIDE SEQUENCE [LARGE SCALE GENOMIC DNA]</scope>
    <source>
        <strain evidence="1 2">NL-1719</strain>
    </source>
</reference>
<protein>
    <submittedName>
        <fullName evidence="1">Alpha/beta-hydrolase</fullName>
    </submittedName>
</protein>
<keyword evidence="2" id="KW-1185">Reference proteome</keyword>